<dbReference type="GeneID" id="80399097"/>
<reference evidence="9" key="1">
    <citation type="submission" date="2020-09" db="EMBL/GenBank/DDBJ databases">
        <title>Leviviricetes taxonomy.</title>
        <authorList>
            <person name="Stockdale S.R."/>
            <person name="Callanan J."/>
            <person name="Adriaenssens E.M."/>
            <person name="Kuhn J.H."/>
            <person name="Rumnieks J."/>
            <person name="Shkoporov A."/>
            <person name="Draper L.A."/>
            <person name="Ross P."/>
            <person name="Hill C."/>
        </authorList>
    </citation>
    <scope>NUCLEOTIDE SEQUENCE</scope>
</reference>
<keyword evidence="3" id="KW-1161">Viral attachment to host cell</keyword>
<dbReference type="GO" id="GO:0044423">
    <property type="term" value="C:virion component"/>
    <property type="evidence" value="ECO:0007669"/>
    <property type="project" value="UniProtKB-KW"/>
</dbReference>
<feature type="compositionally biased region" description="Polar residues" evidence="8">
    <location>
        <begin position="1"/>
        <end position="25"/>
    </location>
</feature>
<evidence type="ECO:0000256" key="5">
    <source>
        <dbReference type="ARBA" id="ARBA00023104"/>
    </source>
</evidence>
<dbReference type="Proteomes" id="UP000683200">
    <property type="component" value="Segment"/>
</dbReference>
<comment type="subcellular location">
    <subcellularLocation>
        <location evidence="1">Virion</location>
    </subcellularLocation>
</comment>
<evidence type="ECO:0000313" key="9">
    <source>
        <dbReference type="EMBL" id="DAD51689.1"/>
    </source>
</evidence>
<evidence type="ECO:0000256" key="8">
    <source>
        <dbReference type="SAM" id="MobiDB-lite"/>
    </source>
</evidence>
<evidence type="ECO:0000256" key="7">
    <source>
        <dbReference type="ARBA" id="ARBA00035110"/>
    </source>
</evidence>
<feature type="region of interest" description="Disordered" evidence="8">
    <location>
        <begin position="1"/>
        <end position="27"/>
    </location>
</feature>
<evidence type="ECO:0000313" key="10">
    <source>
        <dbReference type="Proteomes" id="UP000683200"/>
    </source>
</evidence>
<comment type="similarity">
    <text evidence="7">Belongs to the Leviviricetes maturation protein family.</text>
</comment>
<keyword evidence="6" id="KW-1160">Virus entry into host cell</keyword>
<sequence>MTRPGSNMNLGHTRAEQSFTSSNGGPETVTPLGDWVWQWEKDIYPESGNSAMIEGFRLCRPYTRSVGKITYHGGNDIVNFIFSPTNKTRVRYPDGSYWGARALGSLPLVQLAGSNLINATLTKALNNLKSQDIHLGNFLAEGHKTIDMVANTANKIANQVIRFRSKYPGDWLKVVGTQIGGLQRNLWCTIPNAWLQLQYGWIPLLSDIVGAMMHLARRDRFEIPYVSAHATGNNNVVTNSQLSGAQGGVVKYAWLQKQQVRVFLVYRLRSPALAELSSLGLINPAEIIWETTRYSFVVDWFLPVSAWLSALTGDVGYDFVTGGFSNTTKMDATSSGGVTGADNSASRTYALSAPTFQGRMTVFSRSCYAASPVPGLYVKNPLSLVHMANAMALLQQAFR</sequence>
<dbReference type="KEGG" id="vg:80399097"/>
<name>A0A8S5L215_9VIRU</name>
<protein>
    <submittedName>
        <fullName evidence="9">Maturation protein</fullName>
    </submittedName>
</protein>
<dbReference type="InterPro" id="IPR005563">
    <property type="entry name" value="A_protein"/>
</dbReference>
<evidence type="ECO:0000256" key="4">
    <source>
        <dbReference type="ARBA" id="ARBA00022844"/>
    </source>
</evidence>
<evidence type="ECO:0000256" key="2">
    <source>
        <dbReference type="ARBA" id="ARBA00022581"/>
    </source>
</evidence>
<dbReference type="EMBL" id="BK013892">
    <property type="protein sequence ID" value="DAD51689.1"/>
    <property type="molecule type" value="Genomic_RNA"/>
</dbReference>
<keyword evidence="10" id="KW-1185">Reference proteome</keyword>
<keyword evidence="5" id="KW-1175">Viral attachment to host cell pilus</keyword>
<proteinExistence type="inferred from homology"/>
<organism evidence="9 10">
    <name type="scientific">ssRNA phage Gerhypos.2_8</name>
    <dbReference type="NCBI Taxonomy" id="2786280"/>
    <lineage>
        <taxon>Viruses</taxon>
        <taxon>Riboviria</taxon>
        <taxon>Orthornavirae</taxon>
        <taxon>Lenarviricota</taxon>
        <taxon>Leviviricetes</taxon>
        <taxon>Norzivirales</taxon>
        <taxon>Fiersviridae</taxon>
        <taxon>Mehraxmevirus</taxon>
        <taxon>Mehraxmevirus arvivicinum</taxon>
        <taxon>Tehdravirus arvivicinum</taxon>
    </lineage>
</organism>
<gene>
    <name evidence="9" type="primary">Gerhypos.2_8_3</name>
</gene>
<keyword evidence="4" id="KW-0946">Virion</keyword>
<evidence type="ECO:0000256" key="3">
    <source>
        <dbReference type="ARBA" id="ARBA00022804"/>
    </source>
</evidence>
<dbReference type="RefSeq" id="YP_010769937.1">
    <property type="nucleotide sequence ID" value="NC_074114.1"/>
</dbReference>
<keyword evidence="2" id="KW-0945">Host-virus interaction</keyword>
<evidence type="ECO:0000256" key="6">
    <source>
        <dbReference type="ARBA" id="ARBA00023296"/>
    </source>
</evidence>
<evidence type="ECO:0000256" key="1">
    <source>
        <dbReference type="ARBA" id="ARBA00004328"/>
    </source>
</evidence>
<accession>A0A8S5L215</accession>
<dbReference type="GO" id="GO:0039666">
    <property type="term" value="P:virion attachment to host cell pilus"/>
    <property type="evidence" value="ECO:0007669"/>
    <property type="project" value="UniProtKB-KW"/>
</dbReference>
<dbReference type="Pfam" id="PF03863">
    <property type="entry name" value="Phage_mat-A"/>
    <property type="match status" value="1"/>
</dbReference>